<evidence type="ECO:0000259" key="1">
    <source>
        <dbReference type="Pfam" id="PF05050"/>
    </source>
</evidence>
<dbReference type="Gene3D" id="3.40.50.150">
    <property type="entry name" value="Vaccinia Virus protein VP39"/>
    <property type="match status" value="1"/>
</dbReference>
<dbReference type="NCBIfam" id="TIGR01444">
    <property type="entry name" value="fkbM_fam"/>
    <property type="match status" value="1"/>
</dbReference>
<organism evidence="2">
    <name type="scientific">Magallana gigas</name>
    <name type="common">Pacific oyster</name>
    <name type="synonym">Crassostrea gigas</name>
    <dbReference type="NCBI Taxonomy" id="29159"/>
    <lineage>
        <taxon>Eukaryota</taxon>
        <taxon>Metazoa</taxon>
        <taxon>Spiralia</taxon>
        <taxon>Lophotrochozoa</taxon>
        <taxon>Mollusca</taxon>
        <taxon>Bivalvia</taxon>
        <taxon>Autobranchia</taxon>
        <taxon>Pteriomorphia</taxon>
        <taxon>Ostreida</taxon>
        <taxon>Ostreoidea</taxon>
        <taxon>Ostreidae</taxon>
        <taxon>Magallana</taxon>
    </lineage>
</organism>
<dbReference type="HOGENOM" id="CLU_1549139_0_0_1"/>
<proteinExistence type="predicted"/>
<reference evidence="2" key="1">
    <citation type="journal article" date="2012" name="Nature">
        <title>The oyster genome reveals stress adaptation and complexity of shell formation.</title>
        <authorList>
            <person name="Zhang G."/>
            <person name="Fang X."/>
            <person name="Guo X."/>
            <person name="Li L."/>
            <person name="Luo R."/>
            <person name="Xu F."/>
            <person name="Yang P."/>
            <person name="Zhang L."/>
            <person name="Wang X."/>
            <person name="Qi H."/>
            <person name="Xiong Z."/>
            <person name="Que H."/>
            <person name="Xie Y."/>
            <person name="Holland P.W."/>
            <person name="Paps J."/>
            <person name="Zhu Y."/>
            <person name="Wu F."/>
            <person name="Chen Y."/>
            <person name="Wang J."/>
            <person name="Peng C."/>
            <person name="Meng J."/>
            <person name="Yang L."/>
            <person name="Liu J."/>
            <person name="Wen B."/>
            <person name="Zhang N."/>
            <person name="Huang Z."/>
            <person name="Zhu Q."/>
            <person name="Feng Y."/>
            <person name="Mount A."/>
            <person name="Hedgecock D."/>
            <person name="Xu Z."/>
            <person name="Liu Y."/>
            <person name="Domazet-Loso T."/>
            <person name="Du Y."/>
            <person name="Sun X."/>
            <person name="Zhang S."/>
            <person name="Liu B."/>
            <person name="Cheng P."/>
            <person name="Jiang X."/>
            <person name="Li J."/>
            <person name="Fan D."/>
            <person name="Wang W."/>
            <person name="Fu W."/>
            <person name="Wang T."/>
            <person name="Wang B."/>
            <person name="Zhang J."/>
            <person name="Peng Z."/>
            <person name="Li Y."/>
            <person name="Li N."/>
            <person name="Wang J."/>
            <person name="Chen M."/>
            <person name="He Y."/>
            <person name="Tan F."/>
            <person name="Song X."/>
            <person name="Zheng Q."/>
            <person name="Huang R."/>
            <person name="Yang H."/>
            <person name="Du X."/>
            <person name="Chen L."/>
            <person name="Yang M."/>
            <person name="Gaffney P.M."/>
            <person name="Wang S."/>
            <person name="Luo L."/>
            <person name="She Z."/>
            <person name="Ming Y."/>
            <person name="Huang W."/>
            <person name="Zhang S."/>
            <person name="Huang B."/>
            <person name="Zhang Y."/>
            <person name="Qu T."/>
            <person name="Ni P."/>
            <person name="Miao G."/>
            <person name="Wang J."/>
            <person name="Wang Q."/>
            <person name="Steinberg C.E."/>
            <person name="Wang H."/>
            <person name="Li N."/>
            <person name="Qian L."/>
            <person name="Zhang G."/>
            <person name="Li Y."/>
            <person name="Yang H."/>
            <person name="Liu X."/>
            <person name="Wang J."/>
            <person name="Yin Y."/>
            <person name="Wang J."/>
        </authorList>
    </citation>
    <scope>NUCLEOTIDE SEQUENCE [LARGE SCALE GENOMIC DNA]</scope>
    <source>
        <strain evidence="2">05x7-T-G4-1.051#20</strain>
    </source>
</reference>
<feature type="domain" description="Methyltransferase FkbM" evidence="1">
    <location>
        <begin position="12"/>
        <end position="143"/>
    </location>
</feature>
<dbReference type="SUPFAM" id="SSF53335">
    <property type="entry name" value="S-adenosyl-L-methionine-dependent methyltransferases"/>
    <property type="match status" value="1"/>
</dbReference>
<dbReference type="InParanoid" id="K1QVA5"/>
<dbReference type="InterPro" id="IPR006342">
    <property type="entry name" value="FkbM_mtfrase"/>
</dbReference>
<dbReference type="AlphaFoldDB" id="K1QVA5"/>
<dbReference type="PANTHER" id="PTHR34203:SF15">
    <property type="entry name" value="SLL1173 PROTEIN"/>
    <property type="match status" value="1"/>
</dbReference>
<name>K1QVA5_MAGGI</name>
<protein>
    <recommendedName>
        <fullName evidence="1">Methyltransferase FkbM domain-containing protein</fullName>
    </recommendedName>
</protein>
<gene>
    <name evidence="2" type="ORF">CGI_10007000</name>
</gene>
<dbReference type="InterPro" id="IPR029063">
    <property type="entry name" value="SAM-dependent_MTases_sf"/>
</dbReference>
<dbReference type="EMBL" id="JH817909">
    <property type="protein sequence ID" value="EKC35169.1"/>
    <property type="molecule type" value="Genomic_DNA"/>
</dbReference>
<dbReference type="InterPro" id="IPR052514">
    <property type="entry name" value="SAM-dependent_MTase"/>
</dbReference>
<accession>K1QVA5</accession>
<evidence type="ECO:0000313" key="2">
    <source>
        <dbReference type="EMBL" id="EKC35169.1"/>
    </source>
</evidence>
<sequence>MIEDDPELQIIDIGANIGVYTLSFAKAGRKVLAVEALYTNLQHLCASVMEGGLQDNVYLIHNAISNENTLVNLGMDKNNMGGTFVDVDSSHIKNLKEGRAQGTYGHVYTITMDDLLDLPVMQYFQNVVIKMDIEGFEDRAIEKATRALLPEKIKKLRSGNDHPPFLMPKTQFV</sequence>
<dbReference type="PANTHER" id="PTHR34203">
    <property type="entry name" value="METHYLTRANSFERASE, FKBM FAMILY PROTEIN"/>
    <property type="match status" value="1"/>
</dbReference>
<dbReference type="Pfam" id="PF05050">
    <property type="entry name" value="Methyltransf_21"/>
    <property type="match status" value="1"/>
</dbReference>